<dbReference type="Proteomes" id="UP000217994">
    <property type="component" value="Unassembled WGS sequence"/>
</dbReference>
<name>A0A2A4FNS2_9BURK</name>
<reference evidence="1 2" key="1">
    <citation type="submission" date="2017-01" db="EMBL/GenBank/DDBJ databases">
        <title>Whole-Genome Shotgun Sequencing of Two beta-Proteobacterial Species in Search of the Bulgecin Biosynthetic Cluster.</title>
        <authorList>
            <person name="Horsman M.E."/>
            <person name="Marous D.R."/>
            <person name="Li R."/>
            <person name="Oliver R.A."/>
            <person name="Byun B."/>
            <person name="Emrich S.J."/>
            <person name="Boggess B."/>
            <person name="Townsend C.A."/>
            <person name="Mobashery S."/>
        </authorList>
    </citation>
    <scope>NUCLEOTIDE SEQUENCE [LARGE SCALE GENOMIC DNA]</scope>
    <source>
        <strain evidence="1 2">ATCC 31433</strain>
    </source>
</reference>
<sequence length="106" mass="11754">MTIQAQDNKFDGLPEGNPSPIYIEDDNLYVSATEWDRLCREQSTSPLVSVLSNMRVFLSRGRSVRLIGADGRIEVSADRASEFQAILDNANRRRASFGLAPAIPLD</sequence>
<gene>
    <name evidence="1" type="ORF">BZL54_01720</name>
</gene>
<dbReference type="RefSeq" id="WP_084907799.1">
    <property type="nucleotide sequence ID" value="NZ_CP020738.1"/>
</dbReference>
<protein>
    <submittedName>
        <fullName evidence="1">Uncharacterized protein</fullName>
    </submittedName>
</protein>
<evidence type="ECO:0000313" key="1">
    <source>
        <dbReference type="EMBL" id="PCE34310.1"/>
    </source>
</evidence>
<organism evidence="1 2">
    <name type="scientific">Burkholderia ubonensis subsp. mesacidophila</name>
    <dbReference type="NCBI Taxonomy" id="265293"/>
    <lineage>
        <taxon>Bacteria</taxon>
        <taxon>Pseudomonadati</taxon>
        <taxon>Pseudomonadota</taxon>
        <taxon>Betaproteobacteria</taxon>
        <taxon>Burkholderiales</taxon>
        <taxon>Burkholderiaceae</taxon>
        <taxon>Burkholderia</taxon>
        <taxon>Burkholderia cepacia complex</taxon>
    </lineage>
</organism>
<proteinExistence type="predicted"/>
<comment type="caution">
    <text evidence="1">The sequence shown here is derived from an EMBL/GenBank/DDBJ whole genome shotgun (WGS) entry which is preliminary data.</text>
</comment>
<dbReference type="EMBL" id="MTZU01000004">
    <property type="protein sequence ID" value="PCE34310.1"/>
    <property type="molecule type" value="Genomic_DNA"/>
</dbReference>
<accession>A0A2A4FNS2</accession>
<evidence type="ECO:0000313" key="2">
    <source>
        <dbReference type="Proteomes" id="UP000217994"/>
    </source>
</evidence>
<dbReference type="GeneID" id="69004812"/>
<dbReference type="AlphaFoldDB" id="A0A2A4FNS2"/>